<comment type="catalytic activity">
    <reaction evidence="1">
        <text>dihydroxyacetone phosphate = methylglyoxal + phosphate</text>
        <dbReference type="Rhea" id="RHEA:17937"/>
        <dbReference type="ChEBI" id="CHEBI:17158"/>
        <dbReference type="ChEBI" id="CHEBI:43474"/>
        <dbReference type="ChEBI" id="CHEBI:57642"/>
        <dbReference type="EC" id="4.2.3.3"/>
    </reaction>
</comment>
<comment type="pathway">
    <text evidence="9">Carbohydrate biosynthesis; gluconeogenesis.</text>
</comment>
<organism evidence="10 11">
    <name type="scientific">Rhinopithecus roxellana</name>
    <name type="common">Golden snub-nosed monkey</name>
    <name type="synonym">Pygathrix roxellana</name>
    <dbReference type="NCBI Taxonomy" id="61622"/>
    <lineage>
        <taxon>Eukaryota</taxon>
        <taxon>Metazoa</taxon>
        <taxon>Chordata</taxon>
        <taxon>Craniata</taxon>
        <taxon>Vertebrata</taxon>
        <taxon>Euteleostomi</taxon>
        <taxon>Mammalia</taxon>
        <taxon>Eutheria</taxon>
        <taxon>Euarchontoglires</taxon>
        <taxon>Primates</taxon>
        <taxon>Haplorrhini</taxon>
        <taxon>Catarrhini</taxon>
        <taxon>Cercopithecidae</taxon>
        <taxon>Colobinae</taxon>
        <taxon>Rhinopithecus</taxon>
    </lineage>
</organism>
<dbReference type="PROSITE" id="PS51440">
    <property type="entry name" value="TIM_2"/>
    <property type="match status" value="1"/>
</dbReference>
<evidence type="ECO:0000313" key="11">
    <source>
        <dbReference type="Proteomes" id="UP000233200"/>
    </source>
</evidence>
<dbReference type="InterPro" id="IPR013785">
    <property type="entry name" value="Aldolase_TIM"/>
</dbReference>
<comment type="subunit">
    <text evidence="5">Homodimer.</text>
</comment>
<keyword evidence="7" id="KW-0944">Nitration</keyword>
<dbReference type="STRING" id="61622.ENSRROP00000000684"/>
<dbReference type="Ensembl" id="ENSRROT00000002892.1">
    <property type="protein sequence ID" value="ENSRROP00000000684.1"/>
    <property type="gene ID" value="ENSRROG00000002587.1"/>
</dbReference>
<evidence type="ECO:0000256" key="4">
    <source>
        <dbReference type="ARBA" id="ARBA00007422"/>
    </source>
</evidence>
<evidence type="ECO:0000256" key="5">
    <source>
        <dbReference type="ARBA" id="ARBA00011738"/>
    </source>
</evidence>
<dbReference type="CDD" id="cd00311">
    <property type="entry name" value="TIM"/>
    <property type="match status" value="1"/>
</dbReference>
<dbReference type="GO" id="GO:0006094">
    <property type="term" value="P:gluconeogenesis"/>
    <property type="evidence" value="ECO:0007669"/>
    <property type="project" value="UniProtKB-UniPathway"/>
</dbReference>
<sequence>MVKDLGSDELIGQKVAHALAEGLGVIACIGEKLGEREADILEKVVFEQSKVILACEPVWATGTGKTATPQQAQEVHKKLRGWLKSNASDAVAQSTGIIYGGSVTRATCKELARQPHMGGFLMSDVSLKPKFVDIINAKQ</sequence>
<name>A0A2K6N8T1_RHIRO</name>
<reference evidence="10" key="1">
    <citation type="submission" date="2025-08" db="UniProtKB">
        <authorList>
            <consortium name="Ensembl"/>
        </authorList>
    </citation>
    <scope>IDENTIFICATION</scope>
</reference>
<comment type="function">
    <text evidence="2">Triosephosphate isomerase is an extremely efficient metabolic enzyme that catalyzes the interconversion between dihydroxyacetone phosphate (DHAP) and D-glyceraldehyde-3-phosphate (G3P) in glycolysis and gluconeogenesis.</text>
</comment>
<reference evidence="10" key="2">
    <citation type="submission" date="2025-09" db="UniProtKB">
        <authorList>
            <consortium name="Ensembl"/>
        </authorList>
    </citation>
    <scope>IDENTIFICATION</scope>
</reference>
<comment type="similarity">
    <text evidence="4 9">Belongs to the triosephosphate isomerase family.</text>
</comment>
<evidence type="ECO:0000256" key="9">
    <source>
        <dbReference type="RuleBase" id="RU363013"/>
    </source>
</evidence>
<keyword evidence="6" id="KW-0488">Methylation</keyword>
<dbReference type="Gene3D" id="3.20.20.70">
    <property type="entry name" value="Aldolase class I"/>
    <property type="match status" value="1"/>
</dbReference>
<comment type="function">
    <text evidence="3">It is also responsible for the non-negligible production of methylglyoxal a reactive cytotoxic side-product that modifies and can alter proteins, DNA and lipids.</text>
</comment>
<dbReference type="GO" id="GO:0046166">
    <property type="term" value="P:glyceraldehyde-3-phosphate biosynthetic process"/>
    <property type="evidence" value="ECO:0007669"/>
    <property type="project" value="TreeGrafter"/>
</dbReference>
<dbReference type="GeneTree" id="ENSGT00390000013354"/>
<comment type="pathway">
    <text evidence="9">Carbohydrate degradation; glycolysis; D-glyceraldehyde 3-phosphate from glycerone phosphate: step 1/1.</text>
</comment>
<dbReference type="PANTHER" id="PTHR21139:SF23">
    <property type="entry name" value="TRIOSEPHOSPHATE ISOMERASE"/>
    <property type="match status" value="1"/>
</dbReference>
<evidence type="ECO:0000256" key="3">
    <source>
        <dbReference type="ARBA" id="ARBA00004104"/>
    </source>
</evidence>
<keyword evidence="11" id="KW-1185">Reference proteome</keyword>
<dbReference type="InterPro" id="IPR000652">
    <property type="entry name" value="Triosephosphate_isomerase"/>
</dbReference>
<accession>A0A2K6N8T1</accession>
<dbReference type="Proteomes" id="UP000233200">
    <property type="component" value="Unplaced"/>
</dbReference>
<dbReference type="GO" id="GO:0004807">
    <property type="term" value="F:triose-phosphate isomerase activity"/>
    <property type="evidence" value="ECO:0007669"/>
    <property type="project" value="UniProtKB-EC"/>
</dbReference>
<dbReference type="UniPathway" id="UPA00138"/>
<dbReference type="OMA" id="MIKDCKS"/>
<evidence type="ECO:0000256" key="1">
    <source>
        <dbReference type="ARBA" id="ARBA00000726"/>
    </source>
</evidence>
<comment type="catalytic activity">
    <reaction evidence="9">
        <text>D-glyceraldehyde 3-phosphate = dihydroxyacetone phosphate</text>
        <dbReference type="Rhea" id="RHEA:18585"/>
        <dbReference type="ChEBI" id="CHEBI:57642"/>
        <dbReference type="ChEBI" id="CHEBI:59776"/>
        <dbReference type="EC" id="5.3.1.1"/>
    </reaction>
</comment>
<evidence type="ECO:0000256" key="6">
    <source>
        <dbReference type="ARBA" id="ARBA00022481"/>
    </source>
</evidence>
<dbReference type="GO" id="GO:0019563">
    <property type="term" value="P:glycerol catabolic process"/>
    <property type="evidence" value="ECO:0007669"/>
    <property type="project" value="TreeGrafter"/>
</dbReference>
<evidence type="ECO:0000256" key="2">
    <source>
        <dbReference type="ARBA" id="ARBA00002041"/>
    </source>
</evidence>
<proteinExistence type="inferred from homology"/>
<dbReference type="EC" id="5.3.1.1" evidence="9"/>
<dbReference type="GO" id="GO:0006096">
    <property type="term" value="P:glycolytic process"/>
    <property type="evidence" value="ECO:0007669"/>
    <property type="project" value="UniProtKB-UniPathway"/>
</dbReference>
<evidence type="ECO:0000313" key="10">
    <source>
        <dbReference type="Ensembl" id="ENSRROP00000000684.1"/>
    </source>
</evidence>
<protein>
    <recommendedName>
        <fullName evidence="9">Triosephosphate isomerase</fullName>
        <ecNumber evidence="9">5.3.1.1</ecNumber>
    </recommendedName>
</protein>
<evidence type="ECO:0000256" key="8">
    <source>
        <dbReference type="ARBA" id="ARBA00023235"/>
    </source>
</evidence>
<keyword evidence="9" id="KW-0312">Gluconeogenesis</keyword>
<dbReference type="GO" id="GO:0008929">
    <property type="term" value="F:methylglyoxal synthase activity"/>
    <property type="evidence" value="ECO:0007669"/>
    <property type="project" value="UniProtKB-EC"/>
</dbReference>
<keyword evidence="9" id="KW-0324">Glycolysis</keyword>
<dbReference type="GO" id="GO:0005829">
    <property type="term" value="C:cytosol"/>
    <property type="evidence" value="ECO:0007669"/>
    <property type="project" value="TreeGrafter"/>
</dbReference>
<dbReference type="InterPro" id="IPR035990">
    <property type="entry name" value="TIM_sf"/>
</dbReference>
<dbReference type="AlphaFoldDB" id="A0A2K6N8T1"/>
<dbReference type="UniPathway" id="UPA00109">
    <property type="reaction ID" value="UER00189"/>
</dbReference>
<dbReference type="PANTHER" id="PTHR21139">
    <property type="entry name" value="TRIOSEPHOSPHATE ISOMERASE"/>
    <property type="match status" value="1"/>
</dbReference>
<dbReference type="Pfam" id="PF00121">
    <property type="entry name" value="TIM"/>
    <property type="match status" value="1"/>
</dbReference>
<dbReference type="SUPFAM" id="SSF51351">
    <property type="entry name" value="Triosephosphate isomerase (TIM)"/>
    <property type="match status" value="1"/>
</dbReference>
<keyword evidence="8 9" id="KW-0413">Isomerase</keyword>
<evidence type="ECO:0000256" key="7">
    <source>
        <dbReference type="ARBA" id="ARBA00023074"/>
    </source>
</evidence>